<dbReference type="Gene3D" id="1.20.1250.20">
    <property type="entry name" value="MFS general substrate transporter like domains"/>
    <property type="match status" value="2"/>
</dbReference>
<feature type="transmembrane region" description="Helical" evidence="5">
    <location>
        <begin position="294"/>
        <end position="314"/>
    </location>
</feature>
<feature type="transmembrane region" description="Helical" evidence="5">
    <location>
        <begin position="159"/>
        <end position="178"/>
    </location>
</feature>
<protein>
    <submittedName>
        <fullName evidence="6">Sugar phosphate permease</fullName>
    </submittedName>
</protein>
<dbReference type="InterPro" id="IPR036259">
    <property type="entry name" value="MFS_trans_sf"/>
</dbReference>
<dbReference type="STRING" id="633440.SAMN05421869_107167"/>
<dbReference type="EMBL" id="FNDJ01000007">
    <property type="protein sequence ID" value="SDI81411.1"/>
    <property type="molecule type" value="Genomic_DNA"/>
</dbReference>
<dbReference type="SUPFAM" id="SSF103473">
    <property type="entry name" value="MFS general substrate transporter"/>
    <property type="match status" value="1"/>
</dbReference>
<dbReference type="Proteomes" id="UP000199202">
    <property type="component" value="Unassembled WGS sequence"/>
</dbReference>
<reference evidence="6 7" key="1">
    <citation type="submission" date="2016-10" db="EMBL/GenBank/DDBJ databases">
        <authorList>
            <person name="de Groot N.N."/>
        </authorList>
    </citation>
    <scope>NUCLEOTIDE SEQUENCE [LARGE SCALE GENOMIC DNA]</scope>
    <source>
        <strain evidence="6 7">CGMCC 4.6533</strain>
    </source>
</reference>
<feature type="transmembrane region" description="Helical" evidence="5">
    <location>
        <begin position="98"/>
        <end position="116"/>
    </location>
</feature>
<dbReference type="Pfam" id="PF07690">
    <property type="entry name" value="MFS_1"/>
    <property type="match status" value="1"/>
</dbReference>
<feature type="transmembrane region" description="Helical" evidence="5">
    <location>
        <begin position="205"/>
        <end position="225"/>
    </location>
</feature>
<keyword evidence="2 5" id="KW-0812">Transmembrane</keyword>
<keyword evidence="3 5" id="KW-1133">Transmembrane helix</keyword>
<comment type="subcellular location">
    <subcellularLocation>
        <location evidence="1">Membrane</location>
        <topology evidence="1">Multi-pass membrane protein</topology>
    </subcellularLocation>
</comment>
<feature type="transmembrane region" description="Helical" evidence="5">
    <location>
        <begin position="360"/>
        <end position="377"/>
    </location>
</feature>
<feature type="transmembrane region" description="Helical" evidence="5">
    <location>
        <begin position="12"/>
        <end position="32"/>
    </location>
</feature>
<organism evidence="6 7">
    <name type="scientific">Nonomuraea jiangxiensis</name>
    <dbReference type="NCBI Taxonomy" id="633440"/>
    <lineage>
        <taxon>Bacteria</taxon>
        <taxon>Bacillati</taxon>
        <taxon>Actinomycetota</taxon>
        <taxon>Actinomycetes</taxon>
        <taxon>Streptosporangiales</taxon>
        <taxon>Streptosporangiaceae</taxon>
        <taxon>Nonomuraea</taxon>
    </lineage>
</organism>
<feature type="transmembrane region" description="Helical" evidence="5">
    <location>
        <begin position="128"/>
        <end position="153"/>
    </location>
</feature>
<dbReference type="PANTHER" id="PTHR23514:SF13">
    <property type="entry name" value="INNER MEMBRANE PROTEIN YBJJ"/>
    <property type="match status" value="1"/>
</dbReference>
<keyword evidence="7" id="KW-1185">Reference proteome</keyword>
<dbReference type="GO" id="GO:0016020">
    <property type="term" value="C:membrane"/>
    <property type="evidence" value="ECO:0007669"/>
    <property type="project" value="UniProtKB-SubCell"/>
</dbReference>
<dbReference type="AlphaFoldDB" id="A0A1G8NM85"/>
<dbReference type="GO" id="GO:0022857">
    <property type="term" value="F:transmembrane transporter activity"/>
    <property type="evidence" value="ECO:0007669"/>
    <property type="project" value="InterPro"/>
</dbReference>
<dbReference type="OrthoDB" id="3864150at2"/>
<dbReference type="PANTHER" id="PTHR23514">
    <property type="entry name" value="BYPASS OF STOP CODON PROTEIN 6"/>
    <property type="match status" value="1"/>
</dbReference>
<evidence type="ECO:0000256" key="1">
    <source>
        <dbReference type="ARBA" id="ARBA00004141"/>
    </source>
</evidence>
<evidence type="ECO:0000256" key="5">
    <source>
        <dbReference type="SAM" id="Phobius"/>
    </source>
</evidence>
<evidence type="ECO:0000256" key="2">
    <source>
        <dbReference type="ARBA" id="ARBA00022692"/>
    </source>
</evidence>
<dbReference type="RefSeq" id="WP_090932389.1">
    <property type="nucleotide sequence ID" value="NZ_FNDJ01000007.1"/>
</dbReference>
<dbReference type="CDD" id="cd17393">
    <property type="entry name" value="MFS_MosC_like"/>
    <property type="match status" value="1"/>
</dbReference>
<proteinExistence type="predicted"/>
<evidence type="ECO:0000313" key="7">
    <source>
        <dbReference type="Proteomes" id="UP000199202"/>
    </source>
</evidence>
<keyword evidence="4 5" id="KW-0472">Membrane</keyword>
<feature type="transmembrane region" description="Helical" evidence="5">
    <location>
        <begin position="44"/>
        <end position="67"/>
    </location>
</feature>
<gene>
    <name evidence="6" type="ORF">SAMN05421869_107167</name>
</gene>
<evidence type="ECO:0000256" key="3">
    <source>
        <dbReference type="ARBA" id="ARBA00022989"/>
    </source>
</evidence>
<feature type="transmembrane region" description="Helical" evidence="5">
    <location>
        <begin position="74"/>
        <end position="92"/>
    </location>
</feature>
<feature type="transmembrane region" description="Helical" evidence="5">
    <location>
        <begin position="334"/>
        <end position="354"/>
    </location>
</feature>
<evidence type="ECO:0000313" key="6">
    <source>
        <dbReference type="EMBL" id="SDI81411.1"/>
    </source>
</evidence>
<sequence length="385" mass="39397">MPSLRDRQARRATYVVYGVQGLSFASLLIQVANLQAKHGLDEGALTVLLLIVPVFAGVGSVAAGAFANRFGSRVLLRVAQPVLAVAVVLAGLAPNVPLLVPVLLLFGLTVGAVDAGMNMQGVAVERRYGVEVLNGFHSVWSVFGMAGALWAAVAADLPLPIVMALPMVLAVAASLHAGPNLCTAEEEKAPDPAVAPTGRFPWRPIIPLCLAMAFLYVGDAAVSNFNTVFMKDVLEAGPRVIPLAYVAYQATTLAVRLGGDLLVRRYGPAAIVRIGGLIATAGFLGVVLAPSQPLGIVAFGLTGMGLAVVAPQSFSAAGRLDPAGTGVAIARVNLFNYVGFIVGAALVGGIASATDMRVGFAAPLVLAAAIIALAPGFQPRQATPA</sequence>
<name>A0A1G8NM85_9ACTN</name>
<accession>A0A1G8NM85</accession>
<dbReference type="InterPro" id="IPR011701">
    <property type="entry name" value="MFS"/>
</dbReference>
<feature type="transmembrane region" description="Helical" evidence="5">
    <location>
        <begin position="270"/>
        <end position="288"/>
    </location>
</feature>
<dbReference type="InterPro" id="IPR051788">
    <property type="entry name" value="MFS_Transporter"/>
</dbReference>
<evidence type="ECO:0000256" key="4">
    <source>
        <dbReference type="ARBA" id="ARBA00023136"/>
    </source>
</evidence>